<reference evidence="2" key="1">
    <citation type="submission" date="2019-12" db="EMBL/GenBank/DDBJ databases">
        <title>Genome sequencing and annotation of Brassica cretica.</title>
        <authorList>
            <person name="Studholme D.J."/>
            <person name="Sarris P."/>
        </authorList>
    </citation>
    <scope>NUCLEOTIDE SEQUENCE</scope>
    <source>
        <strain evidence="2">PFS-109/04</strain>
        <tissue evidence="2">Leaf</tissue>
    </source>
</reference>
<evidence type="ECO:0000313" key="2">
    <source>
        <dbReference type="EMBL" id="KAF3510106.1"/>
    </source>
</evidence>
<evidence type="ECO:0000256" key="1">
    <source>
        <dbReference type="SAM" id="MobiDB-lite"/>
    </source>
</evidence>
<feature type="region of interest" description="Disordered" evidence="1">
    <location>
        <begin position="56"/>
        <end position="92"/>
    </location>
</feature>
<feature type="compositionally biased region" description="Basic and acidic residues" evidence="1">
    <location>
        <begin position="67"/>
        <end position="76"/>
    </location>
</feature>
<sequence length="92" mass="10294">MTNSSVLLSDSIPYSSFSEYVSKLLEIDAVLVQHETHLQEITESLRQHGICCTRKTVGGRDPSGGEIVEKGRREGVKEDDEITENRPHLDLL</sequence>
<name>A0A8S9P255_BRACR</name>
<comment type="caution">
    <text evidence="2">The sequence shown here is derived from an EMBL/GenBank/DDBJ whole genome shotgun (WGS) entry which is preliminary data.</text>
</comment>
<proteinExistence type="predicted"/>
<feature type="compositionally biased region" description="Basic and acidic residues" evidence="1">
    <location>
        <begin position="83"/>
        <end position="92"/>
    </location>
</feature>
<evidence type="ECO:0000313" key="3">
    <source>
        <dbReference type="Proteomes" id="UP000712600"/>
    </source>
</evidence>
<gene>
    <name evidence="2" type="ORF">F2Q69_00009896</name>
</gene>
<accession>A0A8S9P255</accession>
<dbReference type="AlphaFoldDB" id="A0A8S9P255"/>
<protein>
    <submittedName>
        <fullName evidence="2">Uncharacterized protein</fullName>
    </submittedName>
</protein>
<organism evidence="2 3">
    <name type="scientific">Brassica cretica</name>
    <name type="common">Mustard</name>
    <dbReference type="NCBI Taxonomy" id="69181"/>
    <lineage>
        <taxon>Eukaryota</taxon>
        <taxon>Viridiplantae</taxon>
        <taxon>Streptophyta</taxon>
        <taxon>Embryophyta</taxon>
        <taxon>Tracheophyta</taxon>
        <taxon>Spermatophyta</taxon>
        <taxon>Magnoliopsida</taxon>
        <taxon>eudicotyledons</taxon>
        <taxon>Gunneridae</taxon>
        <taxon>Pentapetalae</taxon>
        <taxon>rosids</taxon>
        <taxon>malvids</taxon>
        <taxon>Brassicales</taxon>
        <taxon>Brassicaceae</taxon>
        <taxon>Brassiceae</taxon>
        <taxon>Brassica</taxon>
    </lineage>
</organism>
<dbReference type="Proteomes" id="UP000712600">
    <property type="component" value="Unassembled WGS sequence"/>
</dbReference>
<dbReference type="EMBL" id="QGKX02001521">
    <property type="protein sequence ID" value="KAF3510106.1"/>
    <property type="molecule type" value="Genomic_DNA"/>
</dbReference>